<protein>
    <submittedName>
        <fullName evidence="2">Uncharacterized protein</fullName>
    </submittedName>
</protein>
<comment type="caution">
    <text evidence="2">The sequence shown here is derived from an EMBL/GenBank/DDBJ whole genome shotgun (WGS) entry which is preliminary data.</text>
</comment>
<accession>A0A176S0Y2</accession>
<gene>
    <name evidence="2" type="ORF">THIOM_002497</name>
</gene>
<reference evidence="2 3" key="1">
    <citation type="submission" date="2016-05" db="EMBL/GenBank/DDBJ databases">
        <title>Single-cell genome of chain-forming Candidatus Thiomargarita nelsonii and comparison to other large sulfur-oxidizing bacteria.</title>
        <authorList>
            <person name="Winkel M."/>
            <person name="Salman V."/>
            <person name="Woyke T."/>
            <person name="Schulz-Vogt H."/>
            <person name="Richter M."/>
            <person name="Flood B."/>
            <person name="Bailey J."/>
            <person name="Amann R."/>
            <person name="Mussmann M."/>
        </authorList>
    </citation>
    <scope>NUCLEOTIDE SEQUENCE [LARGE SCALE GENOMIC DNA]</scope>
    <source>
        <strain evidence="2 3">THI036</strain>
    </source>
</reference>
<name>A0A176S0Y2_9GAMM</name>
<evidence type="ECO:0000256" key="1">
    <source>
        <dbReference type="SAM" id="MobiDB-lite"/>
    </source>
</evidence>
<sequence length="49" mass="5476">MQRLGRVLRKQGNAEAILYEVIVRRMSGFRSGGGREKPSITTRIACKKG</sequence>
<evidence type="ECO:0000313" key="2">
    <source>
        <dbReference type="EMBL" id="OAD21732.1"/>
    </source>
</evidence>
<dbReference type="Proteomes" id="UP000076962">
    <property type="component" value="Unassembled WGS sequence"/>
</dbReference>
<evidence type="ECO:0000313" key="3">
    <source>
        <dbReference type="Proteomes" id="UP000076962"/>
    </source>
</evidence>
<proteinExistence type="predicted"/>
<keyword evidence="3" id="KW-1185">Reference proteome</keyword>
<organism evidence="2 3">
    <name type="scientific">Candidatus Thiomargarita nelsonii</name>
    <dbReference type="NCBI Taxonomy" id="1003181"/>
    <lineage>
        <taxon>Bacteria</taxon>
        <taxon>Pseudomonadati</taxon>
        <taxon>Pseudomonadota</taxon>
        <taxon>Gammaproteobacteria</taxon>
        <taxon>Thiotrichales</taxon>
        <taxon>Thiotrichaceae</taxon>
        <taxon>Thiomargarita</taxon>
    </lineage>
</organism>
<dbReference type="AlphaFoldDB" id="A0A176S0Y2"/>
<feature type="region of interest" description="Disordered" evidence="1">
    <location>
        <begin position="30"/>
        <end position="49"/>
    </location>
</feature>
<dbReference type="EMBL" id="LUTY01001430">
    <property type="protein sequence ID" value="OAD21732.1"/>
    <property type="molecule type" value="Genomic_DNA"/>
</dbReference>